<organism evidence="2 3">
    <name type="scientific">Lachnospira eligens</name>
    <dbReference type="NCBI Taxonomy" id="39485"/>
    <lineage>
        <taxon>Bacteria</taxon>
        <taxon>Bacillati</taxon>
        <taxon>Bacillota</taxon>
        <taxon>Clostridia</taxon>
        <taxon>Lachnospirales</taxon>
        <taxon>Lachnospiraceae</taxon>
        <taxon>Lachnospira</taxon>
    </lineage>
</organism>
<dbReference type="CDD" id="cd01949">
    <property type="entry name" value="GGDEF"/>
    <property type="match status" value="1"/>
</dbReference>
<dbReference type="Gene3D" id="3.30.70.270">
    <property type="match status" value="1"/>
</dbReference>
<evidence type="ECO:0000313" key="3">
    <source>
        <dbReference type="Proteomes" id="UP000095780"/>
    </source>
</evidence>
<feature type="domain" description="GGDEF" evidence="1">
    <location>
        <begin position="22"/>
        <end position="145"/>
    </location>
</feature>
<name>A0A174ZC40_9FIRM</name>
<dbReference type="SMART" id="SM00267">
    <property type="entry name" value="GGDEF"/>
    <property type="match status" value="1"/>
</dbReference>
<dbReference type="SUPFAM" id="SSF55073">
    <property type="entry name" value="Nucleotide cyclase"/>
    <property type="match status" value="1"/>
</dbReference>
<dbReference type="GO" id="GO:0052621">
    <property type="term" value="F:diguanylate cyclase activity"/>
    <property type="evidence" value="ECO:0007669"/>
    <property type="project" value="TreeGrafter"/>
</dbReference>
<dbReference type="PANTHER" id="PTHR45138">
    <property type="entry name" value="REGULATORY COMPONENTS OF SENSORY TRANSDUCTION SYSTEM"/>
    <property type="match status" value="1"/>
</dbReference>
<dbReference type="GO" id="GO:0043709">
    <property type="term" value="P:cell adhesion involved in single-species biofilm formation"/>
    <property type="evidence" value="ECO:0007669"/>
    <property type="project" value="TreeGrafter"/>
</dbReference>
<accession>A0A174ZC40</accession>
<dbReference type="GO" id="GO:1902201">
    <property type="term" value="P:negative regulation of bacterial-type flagellum-dependent cell motility"/>
    <property type="evidence" value="ECO:0007669"/>
    <property type="project" value="TreeGrafter"/>
</dbReference>
<reference evidence="2 3" key="1">
    <citation type="submission" date="2015-09" db="EMBL/GenBank/DDBJ databases">
        <authorList>
            <consortium name="Pathogen Informatics"/>
        </authorList>
    </citation>
    <scope>NUCLEOTIDE SEQUENCE [LARGE SCALE GENOMIC DNA]</scope>
    <source>
        <strain evidence="2 3">2789STDY5834878</strain>
    </source>
</reference>
<dbReference type="PROSITE" id="PS50887">
    <property type="entry name" value="GGDEF"/>
    <property type="match status" value="1"/>
</dbReference>
<dbReference type="InterPro" id="IPR043128">
    <property type="entry name" value="Rev_trsase/Diguanyl_cyclase"/>
</dbReference>
<dbReference type="NCBIfam" id="TIGR00254">
    <property type="entry name" value="GGDEF"/>
    <property type="match status" value="1"/>
</dbReference>
<dbReference type="InterPro" id="IPR029787">
    <property type="entry name" value="Nucleotide_cyclase"/>
</dbReference>
<proteinExistence type="predicted"/>
<gene>
    <name evidence="2" type="primary">cph2_2</name>
    <name evidence="2" type="ORF">ERS852492_00848</name>
</gene>
<dbReference type="AlphaFoldDB" id="A0A174ZC40"/>
<evidence type="ECO:0000313" key="2">
    <source>
        <dbReference type="EMBL" id="CUQ81756.1"/>
    </source>
</evidence>
<dbReference type="GO" id="GO:0005886">
    <property type="term" value="C:plasma membrane"/>
    <property type="evidence" value="ECO:0007669"/>
    <property type="project" value="TreeGrafter"/>
</dbReference>
<dbReference type="EMBL" id="CZBV01000002">
    <property type="protein sequence ID" value="CUQ81756.1"/>
    <property type="molecule type" value="Genomic_DNA"/>
</dbReference>
<evidence type="ECO:0000259" key="1">
    <source>
        <dbReference type="PROSITE" id="PS50887"/>
    </source>
</evidence>
<dbReference type="Proteomes" id="UP000095780">
    <property type="component" value="Unassembled WGS sequence"/>
</dbReference>
<sequence length="145" mass="16681">MMTQTYNRSFYESGEYKNKLKYPVGVVMADINNLKYYNDNYGHKEGDILIRTIVNNMQRYIRPVDVLIRLGGDEFLILLQECDKKDSDKIINQIKNSEGNIKLQNVTVGTSYGISIANNEEELNDSIAEADKAMYADKRKSKKIL</sequence>
<dbReference type="InterPro" id="IPR000160">
    <property type="entry name" value="GGDEF_dom"/>
</dbReference>
<dbReference type="InterPro" id="IPR050469">
    <property type="entry name" value="Diguanylate_Cyclase"/>
</dbReference>
<dbReference type="PANTHER" id="PTHR45138:SF9">
    <property type="entry name" value="DIGUANYLATE CYCLASE DGCM-RELATED"/>
    <property type="match status" value="1"/>
</dbReference>
<dbReference type="Pfam" id="PF00990">
    <property type="entry name" value="GGDEF"/>
    <property type="match status" value="1"/>
</dbReference>
<protein>
    <submittedName>
        <fullName evidence="2">Bacteriophytochrome cph2</fullName>
    </submittedName>
</protein>